<accession>A0A1I2Q7J5</accession>
<gene>
    <name evidence="1" type="ORF">SAMN04488033_1452</name>
</gene>
<keyword evidence="2" id="KW-1185">Reference proteome</keyword>
<dbReference type="SUPFAM" id="SSF47598">
    <property type="entry name" value="Ribbon-helix-helix"/>
    <property type="match status" value="1"/>
</dbReference>
<dbReference type="Proteomes" id="UP000199116">
    <property type="component" value="Unassembled WGS sequence"/>
</dbReference>
<sequence length="70" mass="8365">MYTTAYFSIRNFKLRIMSQSKKKTYSRLVMNMPTDIKRQLRILAAIENQTMTDYINSLIQKEIQTKTNKL</sequence>
<dbReference type="InterPro" id="IPR013321">
    <property type="entry name" value="Arc_rbn_hlx_hlx"/>
</dbReference>
<reference evidence="2" key="1">
    <citation type="submission" date="2016-10" db="EMBL/GenBank/DDBJ databases">
        <authorList>
            <person name="Varghese N."/>
            <person name="Submissions S."/>
        </authorList>
    </citation>
    <scope>NUCLEOTIDE SEQUENCE [LARGE SCALE GENOMIC DNA]</scope>
    <source>
        <strain evidence="2">DSM 23515</strain>
    </source>
</reference>
<evidence type="ECO:0008006" key="3">
    <source>
        <dbReference type="Google" id="ProtNLM"/>
    </source>
</evidence>
<dbReference type="GO" id="GO:0006355">
    <property type="term" value="P:regulation of DNA-templated transcription"/>
    <property type="evidence" value="ECO:0007669"/>
    <property type="project" value="InterPro"/>
</dbReference>
<dbReference type="InterPro" id="IPR010985">
    <property type="entry name" value="Ribbon_hlx_hlx"/>
</dbReference>
<name>A0A1I2Q7J5_9FLAO</name>
<dbReference type="EMBL" id="FOOH01000045">
    <property type="protein sequence ID" value="SFG23900.1"/>
    <property type="molecule type" value="Genomic_DNA"/>
</dbReference>
<evidence type="ECO:0000313" key="1">
    <source>
        <dbReference type="EMBL" id="SFG23900.1"/>
    </source>
</evidence>
<evidence type="ECO:0000313" key="2">
    <source>
        <dbReference type="Proteomes" id="UP000199116"/>
    </source>
</evidence>
<dbReference type="AlphaFoldDB" id="A0A1I2Q7J5"/>
<dbReference type="Gene3D" id="1.10.1220.10">
    <property type="entry name" value="Met repressor-like"/>
    <property type="match status" value="1"/>
</dbReference>
<proteinExistence type="predicted"/>
<organism evidence="1 2">
    <name type="scientific">Salegentibacter agarivorans</name>
    <dbReference type="NCBI Taxonomy" id="345907"/>
    <lineage>
        <taxon>Bacteria</taxon>
        <taxon>Pseudomonadati</taxon>
        <taxon>Bacteroidota</taxon>
        <taxon>Flavobacteriia</taxon>
        <taxon>Flavobacteriales</taxon>
        <taxon>Flavobacteriaceae</taxon>
        <taxon>Salegentibacter</taxon>
    </lineage>
</organism>
<protein>
    <recommendedName>
        <fullName evidence="3">CopG-like RHH_1 or ribbon-helix-helix domain-containing protein, RHH_5</fullName>
    </recommendedName>
</protein>